<keyword evidence="1" id="KW-0472">Membrane</keyword>
<feature type="transmembrane region" description="Helical" evidence="1">
    <location>
        <begin position="136"/>
        <end position="156"/>
    </location>
</feature>
<sequence>MHSNLHSYYGKAPPKVVSRPPSTIPMVPGMASDYVQPPSTFIPPTIPMGPHPRNDREIVNWNTLSLVCSMQVRETISLNVDNKCKISAKTIYKTKKLLISKIMTIIGLFPTIPWTFTEAIPATWMNENEPLELDFGLSLVILIQVLLSLIIVVAACRSFDVISTTLEDIKLQYDLQQAFHDHGEIPQKA</sequence>
<proteinExistence type="predicted"/>
<dbReference type="Proteomes" id="UP000095283">
    <property type="component" value="Unplaced"/>
</dbReference>
<evidence type="ECO:0000313" key="2">
    <source>
        <dbReference type="Proteomes" id="UP000095283"/>
    </source>
</evidence>
<evidence type="ECO:0000313" key="3">
    <source>
        <dbReference type="WBParaSite" id="Hba_16481"/>
    </source>
</evidence>
<feature type="transmembrane region" description="Helical" evidence="1">
    <location>
        <begin position="97"/>
        <end position="116"/>
    </location>
</feature>
<name>A0A1I7XFH5_HETBA</name>
<evidence type="ECO:0000256" key="1">
    <source>
        <dbReference type="SAM" id="Phobius"/>
    </source>
</evidence>
<dbReference type="WBParaSite" id="Hba_16481">
    <property type="protein sequence ID" value="Hba_16481"/>
    <property type="gene ID" value="Hba_16481"/>
</dbReference>
<keyword evidence="1" id="KW-0812">Transmembrane</keyword>
<organism evidence="2 3">
    <name type="scientific">Heterorhabditis bacteriophora</name>
    <name type="common">Entomopathogenic nematode worm</name>
    <dbReference type="NCBI Taxonomy" id="37862"/>
    <lineage>
        <taxon>Eukaryota</taxon>
        <taxon>Metazoa</taxon>
        <taxon>Ecdysozoa</taxon>
        <taxon>Nematoda</taxon>
        <taxon>Chromadorea</taxon>
        <taxon>Rhabditida</taxon>
        <taxon>Rhabditina</taxon>
        <taxon>Rhabditomorpha</taxon>
        <taxon>Strongyloidea</taxon>
        <taxon>Heterorhabditidae</taxon>
        <taxon>Heterorhabditis</taxon>
    </lineage>
</organism>
<reference evidence="3" key="1">
    <citation type="submission" date="2016-11" db="UniProtKB">
        <authorList>
            <consortium name="WormBaseParasite"/>
        </authorList>
    </citation>
    <scope>IDENTIFICATION</scope>
</reference>
<accession>A0A1I7XFH5</accession>
<dbReference type="AlphaFoldDB" id="A0A1I7XFH5"/>
<keyword evidence="2" id="KW-1185">Reference proteome</keyword>
<protein>
    <submittedName>
        <fullName evidence="3">Col_cuticle_N domain-containing protein</fullName>
    </submittedName>
</protein>
<keyword evidence="1" id="KW-1133">Transmembrane helix</keyword>